<dbReference type="Proteomes" id="UP000075538">
    <property type="component" value="Unassembled WGS sequence"/>
</dbReference>
<evidence type="ECO:0000313" key="3">
    <source>
        <dbReference type="Proteomes" id="UP000075538"/>
    </source>
</evidence>
<dbReference type="RefSeq" id="WP_231866700.1">
    <property type="nucleotide sequence ID" value="NZ_LHZZ01000455.1"/>
</dbReference>
<reference evidence="2 3" key="1">
    <citation type="submission" date="2015-06" db="EMBL/GenBank/DDBJ databases">
        <title>Improved classification and identification of acetic acid bacteria using matrix-assisted laser desorption/ionization time-of-flight mass spectrometry; Gluconobacter nephelii and Gluconobacter uchimurae are later heterotypic synonyms of Gluconobacter japonicus and Gluconobacter oxydans, respectively.</title>
        <authorList>
            <person name="Li L."/>
            <person name="Cleenwerck I."/>
            <person name="De Vuyst L."/>
            <person name="Vandamme P."/>
        </authorList>
    </citation>
    <scope>NUCLEOTIDE SEQUENCE [LARGE SCALE GENOMIC DNA]</scope>
    <source>
        <strain evidence="2 3">LMG 1604</strain>
    </source>
</reference>
<dbReference type="AlphaFoldDB" id="A0A149V9T3"/>
<feature type="non-terminal residue" evidence="2">
    <location>
        <position position="71"/>
    </location>
</feature>
<protein>
    <submittedName>
        <fullName evidence="2">Uncharacterized protein</fullName>
    </submittedName>
</protein>
<organism evidence="2 3">
    <name type="scientific">Acetobacter malorum</name>
    <dbReference type="NCBI Taxonomy" id="178901"/>
    <lineage>
        <taxon>Bacteria</taxon>
        <taxon>Pseudomonadati</taxon>
        <taxon>Pseudomonadota</taxon>
        <taxon>Alphaproteobacteria</taxon>
        <taxon>Acetobacterales</taxon>
        <taxon>Acetobacteraceae</taxon>
        <taxon>Acetobacter</taxon>
    </lineage>
</organism>
<dbReference type="EMBL" id="LHZZ01000455">
    <property type="protein sequence ID" value="KXV76938.1"/>
    <property type="molecule type" value="Genomic_DNA"/>
</dbReference>
<evidence type="ECO:0000256" key="1">
    <source>
        <dbReference type="SAM" id="MobiDB-lite"/>
    </source>
</evidence>
<comment type="caution">
    <text evidence="2">The sequence shown here is derived from an EMBL/GenBank/DDBJ whole genome shotgun (WGS) entry which is preliminary data.</text>
</comment>
<feature type="region of interest" description="Disordered" evidence="1">
    <location>
        <begin position="1"/>
        <end position="50"/>
    </location>
</feature>
<feature type="compositionally biased region" description="Polar residues" evidence="1">
    <location>
        <begin position="40"/>
        <end position="50"/>
    </location>
</feature>
<gene>
    <name evidence="2" type="ORF">AD953_05010</name>
</gene>
<proteinExistence type="predicted"/>
<feature type="compositionally biased region" description="Basic and acidic residues" evidence="1">
    <location>
        <begin position="23"/>
        <end position="34"/>
    </location>
</feature>
<accession>A0A149V9T3</accession>
<sequence>MSDTSRYAATSDAVIIIPPFNPETDKRPPSHPHDPAALQDANSLSLGRIQNTPAAHALTEMVSEALRPHLG</sequence>
<name>A0A149V9T3_9PROT</name>
<evidence type="ECO:0000313" key="2">
    <source>
        <dbReference type="EMBL" id="KXV76938.1"/>
    </source>
</evidence>